<dbReference type="STRING" id="1314783.A0A165MIS6"/>
<feature type="region of interest" description="Disordered" evidence="1">
    <location>
        <begin position="379"/>
        <end position="486"/>
    </location>
</feature>
<evidence type="ECO:0000313" key="2">
    <source>
        <dbReference type="EMBL" id="KZT65737.1"/>
    </source>
</evidence>
<dbReference type="EMBL" id="KV429100">
    <property type="protein sequence ID" value="KZT65737.1"/>
    <property type="molecule type" value="Genomic_DNA"/>
</dbReference>
<feature type="compositionally biased region" description="Pro residues" evidence="1">
    <location>
        <begin position="793"/>
        <end position="808"/>
    </location>
</feature>
<feature type="compositionally biased region" description="Polar residues" evidence="1">
    <location>
        <begin position="907"/>
        <end position="920"/>
    </location>
</feature>
<feature type="compositionally biased region" description="Low complexity" evidence="1">
    <location>
        <begin position="877"/>
        <end position="897"/>
    </location>
</feature>
<proteinExistence type="predicted"/>
<feature type="compositionally biased region" description="Polar residues" evidence="1">
    <location>
        <begin position="682"/>
        <end position="693"/>
    </location>
</feature>
<feature type="compositionally biased region" description="Pro residues" evidence="1">
    <location>
        <begin position="551"/>
        <end position="562"/>
    </location>
</feature>
<feature type="compositionally biased region" description="Polar residues" evidence="1">
    <location>
        <begin position="383"/>
        <end position="392"/>
    </location>
</feature>
<dbReference type="AlphaFoldDB" id="A0A165MIS6"/>
<feature type="compositionally biased region" description="Pro residues" evidence="1">
    <location>
        <begin position="702"/>
        <end position="713"/>
    </location>
</feature>
<evidence type="ECO:0000313" key="3">
    <source>
        <dbReference type="Proteomes" id="UP000076727"/>
    </source>
</evidence>
<feature type="compositionally biased region" description="Low complexity" evidence="1">
    <location>
        <begin position="842"/>
        <end position="861"/>
    </location>
</feature>
<keyword evidence="3" id="KW-1185">Reference proteome</keyword>
<feature type="compositionally biased region" description="Low complexity" evidence="1">
    <location>
        <begin position="433"/>
        <end position="462"/>
    </location>
</feature>
<accession>A0A165MIS6</accession>
<sequence>MDDLYANAWNDRADPPLSDLKPSTSSNTSWLSPKLPDAHEEADLAAPSWSTGAGIAWNEPSDNAGFSWGQADTDLAWDSSTYDDIQIRNPASIAVDDDVHAAEAQDVEEVPSVPVSPALPATTALDVYQTHEPSPPAAREVLDVTVPLADAEALSLPADQDAFGTFESALVPDEDTAVALEASDVNVDAWGAAWAETKEAEAEPVDEWEAARQRKAQQDRKVPPAVIAALLRDTEQFCEDAWPEPKSADTTDKDDWRNNWRRGLEGVEGLEALVNTVLPPLSLQPPVKFGKTAMAKRMAMSVRQTKNMAMSKRSPMAHYLAAKGSTAWEVAVKERKEVIGDDMPAGWRILDKDTAADAASSTGKEKKLAGRLFSFWGRRDSGTTHTRSSSQSDVKDEVDSRSLVSNEIAGHSRRPSQDSVRSLGSGNADKITPSPRQSSSSPALSASASATSVSSAPTRPASYADAPEPQVDPSSGAQAPSAVSRFLNKFSRRRSAMGSGNPRNSLALSSDDFDFLAEIPSANDGDDDEDTRMRAFESVFNSKPQSSVLPSPLPPPLPPPPSVNMGARAEASKSTAMDSLDSQFGLLDSTSFTTAPGPPAAPPSSSYTSPLQPMTAIPVLEPSRPATPPVGVPRQDTQPASPSPLSVERKAVPAQPFFLPSPPSSRSHTPLSTVRGALGESARSQTPPVTQEAVQGASSSRAPPPLFPPPRAPAPVSFPNDMLNPPDTPTSGLPLAQLYPDAFRAQADTGRSGSRPVGTLPPLLAPPPAPSRQPSEPSPLLPPSVAPKQSAATPPPSVLAIPSGPPKPSALALASPVDNDDEEFSDFLSSATVPTSSKPLVRSISASSRSSTPRKTPPSSIGRSGGKAPALAHLRIGSTSHRSVSGTSSPPAKLSLLDDSDNFSDFQESPATSQPQSSRPFSDDYFSAFRSPATSQPLQSQHLQSRSTGSFKQVVNDSTASEGVSLNPKKDLGFDFLDSYTSSLRTPSPPPLISKVQRIPSSSSSNRSATVSRGVAEASSLRASKAASHRHTLNLMEKAASRPGRWPAPPSPLPQAIPGPEWAPSNKASADLLGDDGSPERPKAGGVTIAHSSSVPSDTSRPTPTVGASNGIAPILPAPSLFQSHSSQSSQPTSLDFLQRMGTPPTVSQVPVANHALKQDTAKTGGLSAQDLMFFEGL</sequence>
<feature type="region of interest" description="Disordered" evidence="1">
    <location>
        <begin position="1"/>
        <end position="69"/>
    </location>
</feature>
<feature type="region of interest" description="Disordered" evidence="1">
    <location>
        <begin position="517"/>
        <end position="1135"/>
    </location>
</feature>
<feature type="compositionally biased region" description="Low complexity" evidence="1">
    <location>
        <begin position="1001"/>
        <end position="1012"/>
    </location>
</feature>
<evidence type="ECO:0000256" key="1">
    <source>
        <dbReference type="SAM" id="MobiDB-lite"/>
    </source>
</evidence>
<organism evidence="2 3">
    <name type="scientific">Daedalea quercina L-15889</name>
    <dbReference type="NCBI Taxonomy" id="1314783"/>
    <lineage>
        <taxon>Eukaryota</taxon>
        <taxon>Fungi</taxon>
        <taxon>Dikarya</taxon>
        <taxon>Basidiomycota</taxon>
        <taxon>Agaricomycotina</taxon>
        <taxon>Agaricomycetes</taxon>
        <taxon>Polyporales</taxon>
        <taxon>Fomitopsis</taxon>
    </lineage>
</organism>
<protein>
    <submittedName>
        <fullName evidence="2">Uncharacterized protein</fullName>
    </submittedName>
</protein>
<feature type="compositionally biased region" description="Polar residues" evidence="1">
    <location>
        <begin position="932"/>
        <end position="964"/>
    </location>
</feature>
<dbReference type="Proteomes" id="UP000076727">
    <property type="component" value="Unassembled WGS sequence"/>
</dbReference>
<feature type="compositionally biased region" description="Pro residues" evidence="1">
    <location>
        <begin position="1046"/>
        <end position="1057"/>
    </location>
</feature>
<feature type="compositionally biased region" description="Polar residues" evidence="1">
    <location>
        <begin position="827"/>
        <end position="838"/>
    </location>
</feature>
<reference evidence="2 3" key="1">
    <citation type="journal article" date="2016" name="Mol. Biol. Evol.">
        <title>Comparative Genomics of Early-Diverging Mushroom-Forming Fungi Provides Insights into the Origins of Lignocellulose Decay Capabilities.</title>
        <authorList>
            <person name="Nagy L.G."/>
            <person name="Riley R."/>
            <person name="Tritt A."/>
            <person name="Adam C."/>
            <person name="Daum C."/>
            <person name="Floudas D."/>
            <person name="Sun H."/>
            <person name="Yadav J.S."/>
            <person name="Pangilinan J."/>
            <person name="Larsson K.H."/>
            <person name="Matsuura K."/>
            <person name="Barry K."/>
            <person name="Labutti K."/>
            <person name="Kuo R."/>
            <person name="Ohm R.A."/>
            <person name="Bhattacharya S.S."/>
            <person name="Shirouzu T."/>
            <person name="Yoshinaga Y."/>
            <person name="Martin F.M."/>
            <person name="Grigoriev I.V."/>
            <person name="Hibbett D.S."/>
        </authorList>
    </citation>
    <scope>NUCLEOTIDE SEQUENCE [LARGE SCALE GENOMIC DNA]</scope>
    <source>
        <strain evidence="2 3">L-15889</strain>
    </source>
</reference>
<name>A0A165MIS6_9APHY</name>
<feature type="compositionally biased region" description="Polar residues" evidence="1">
    <location>
        <begin position="21"/>
        <end position="31"/>
    </location>
</feature>
<feature type="compositionally biased region" description="Polar residues" evidence="1">
    <location>
        <begin position="572"/>
        <end position="582"/>
    </location>
</feature>
<gene>
    <name evidence="2" type="ORF">DAEQUDRAFT_759148</name>
</gene>
<feature type="compositionally biased region" description="Pro residues" evidence="1">
    <location>
        <begin position="763"/>
        <end position="785"/>
    </location>
</feature>
<feature type="compositionally biased region" description="Low complexity" evidence="1">
    <location>
        <begin position="1120"/>
        <end position="1134"/>
    </location>
</feature>
<feature type="compositionally biased region" description="Polar residues" evidence="1">
    <location>
        <begin position="635"/>
        <end position="644"/>
    </location>
</feature>
<feature type="compositionally biased region" description="Polar residues" evidence="1">
    <location>
        <begin position="1090"/>
        <end position="1108"/>
    </location>
</feature>
<dbReference type="OrthoDB" id="3262497at2759"/>